<reference evidence="11" key="1">
    <citation type="journal article" date="2019" name="Int. J. Syst. Evol. Microbiol.">
        <title>The Global Catalogue of Microorganisms (GCM) 10K type strain sequencing project: providing services to taxonomists for standard genome sequencing and annotation.</title>
        <authorList>
            <consortium name="The Broad Institute Genomics Platform"/>
            <consortium name="The Broad Institute Genome Sequencing Center for Infectious Disease"/>
            <person name="Wu L."/>
            <person name="Ma J."/>
        </authorList>
    </citation>
    <scope>NUCLEOTIDE SEQUENCE [LARGE SCALE GENOMIC DNA]</scope>
    <source>
        <strain evidence="11">NBRC 106593</strain>
    </source>
</reference>
<evidence type="ECO:0000256" key="1">
    <source>
        <dbReference type="ARBA" id="ARBA00004651"/>
    </source>
</evidence>
<accession>A0ABW2AS19</accession>
<organism evidence="10 11">
    <name type="scientific">Branchiibius cervicis</name>
    <dbReference type="NCBI Taxonomy" id="908252"/>
    <lineage>
        <taxon>Bacteria</taxon>
        <taxon>Bacillati</taxon>
        <taxon>Actinomycetota</taxon>
        <taxon>Actinomycetes</taxon>
        <taxon>Micrococcales</taxon>
        <taxon>Dermacoccaceae</taxon>
        <taxon>Branchiibius</taxon>
    </lineage>
</organism>
<evidence type="ECO:0000256" key="4">
    <source>
        <dbReference type="ARBA" id="ARBA00022475"/>
    </source>
</evidence>
<dbReference type="InterPro" id="IPR050171">
    <property type="entry name" value="MFS_Transporters"/>
</dbReference>
<dbReference type="PANTHER" id="PTHR23517">
    <property type="entry name" value="RESISTANCE PROTEIN MDTM, PUTATIVE-RELATED-RELATED"/>
    <property type="match status" value="1"/>
</dbReference>
<comment type="subcellular location">
    <subcellularLocation>
        <location evidence="1">Cell membrane</location>
        <topology evidence="1">Multi-pass membrane protein</topology>
    </subcellularLocation>
</comment>
<dbReference type="PROSITE" id="PS00216">
    <property type="entry name" value="SUGAR_TRANSPORT_1"/>
    <property type="match status" value="1"/>
</dbReference>
<dbReference type="PROSITE" id="PS50850">
    <property type="entry name" value="MFS"/>
    <property type="match status" value="1"/>
</dbReference>
<dbReference type="InterPro" id="IPR020846">
    <property type="entry name" value="MFS_dom"/>
</dbReference>
<evidence type="ECO:0000259" key="9">
    <source>
        <dbReference type="PROSITE" id="PS50850"/>
    </source>
</evidence>
<evidence type="ECO:0000256" key="6">
    <source>
        <dbReference type="ARBA" id="ARBA00022989"/>
    </source>
</evidence>
<comment type="caution">
    <text evidence="10">The sequence shown here is derived from an EMBL/GenBank/DDBJ whole genome shotgun (WGS) entry which is preliminary data.</text>
</comment>
<feature type="domain" description="Major facilitator superfamily (MFS) profile" evidence="9">
    <location>
        <begin position="9"/>
        <end position="396"/>
    </location>
</feature>
<evidence type="ECO:0000256" key="5">
    <source>
        <dbReference type="ARBA" id="ARBA00022692"/>
    </source>
</evidence>
<keyword evidence="6 8" id="KW-1133">Transmembrane helix</keyword>
<dbReference type="PRINTS" id="PR01035">
    <property type="entry name" value="TCRTETA"/>
</dbReference>
<proteinExistence type="inferred from homology"/>
<dbReference type="Gene3D" id="1.20.1250.20">
    <property type="entry name" value="MFS general substrate transporter like domains"/>
    <property type="match status" value="2"/>
</dbReference>
<evidence type="ECO:0000256" key="7">
    <source>
        <dbReference type="ARBA" id="ARBA00023136"/>
    </source>
</evidence>
<evidence type="ECO:0000256" key="2">
    <source>
        <dbReference type="ARBA" id="ARBA00007520"/>
    </source>
</evidence>
<dbReference type="Proteomes" id="UP001596356">
    <property type="component" value="Unassembled WGS sequence"/>
</dbReference>
<evidence type="ECO:0000313" key="10">
    <source>
        <dbReference type="EMBL" id="MFC6713769.1"/>
    </source>
</evidence>
<dbReference type="InterPro" id="IPR011701">
    <property type="entry name" value="MFS"/>
</dbReference>
<dbReference type="CDD" id="cd17325">
    <property type="entry name" value="MFS_MdtG_SLC18_like"/>
    <property type="match status" value="1"/>
</dbReference>
<feature type="transmembrane region" description="Helical" evidence="8">
    <location>
        <begin position="136"/>
        <end position="158"/>
    </location>
</feature>
<dbReference type="InterPro" id="IPR036259">
    <property type="entry name" value="MFS_trans_sf"/>
</dbReference>
<gene>
    <name evidence="10" type="ORF">ACFQBT_07985</name>
</gene>
<feature type="transmembrane region" description="Helical" evidence="8">
    <location>
        <begin position="252"/>
        <end position="270"/>
    </location>
</feature>
<keyword evidence="11" id="KW-1185">Reference proteome</keyword>
<keyword evidence="7 8" id="KW-0472">Membrane</keyword>
<dbReference type="SUPFAM" id="SSF103473">
    <property type="entry name" value="MFS general substrate transporter"/>
    <property type="match status" value="1"/>
</dbReference>
<dbReference type="EMBL" id="JBHSWJ010000002">
    <property type="protein sequence ID" value="MFC6713769.1"/>
    <property type="molecule type" value="Genomic_DNA"/>
</dbReference>
<feature type="transmembrane region" description="Helical" evidence="8">
    <location>
        <begin position="343"/>
        <end position="364"/>
    </location>
</feature>
<name>A0ABW2AS19_9MICO</name>
<feature type="transmembrane region" description="Helical" evidence="8">
    <location>
        <begin position="304"/>
        <end position="322"/>
    </location>
</feature>
<feature type="transmembrane region" description="Helical" evidence="8">
    <location>
        <begin position="370"/>
        <end position="389"/>
    </location>
</feature>
<keyword evidence="4" id="KW-1003">Cell membrane</keyword>
<keyword evidence="3" id="KW-0813">Transport</keyword>
<evidence type="ECO:0000313" key="11">
    <source>
        <dbReference type="Proteomes" id="UP001596356"/>
    </source>
</evidence>
<dbReference type="Pfam" id="PF07690">
    <property type="entry name" value="MFS_1"/>
    <property type="match status" value="1"/>
</dbReference>
<feature type="transmembrane region" description="Helical" evidence="8">
    <location>
        <begin position="216"/>
        <end position="240"/>
    </location>
</feature>
<protein>
    <submittedName>
        <fullName evidence="10">MFS transporter</fullName>
    </submittedName>
</protein>
<evidence type="ECO:0000256" key="3">
    <source>
        <dbReference type="ARBA" id="ARBA00022448"/>
    </source>
</evidence>
<feature type="transmembrane region" description="Helical" evidence="8">
    <location>
        <begin position="9"/>
        <end position="31"/>
    </location>
</feature>
<feature type="transmembrane region" description="Helical" evidence="8">
    <location>
        <begin position="164"/>
        <end position="182"/>
    </location>
</feature>
<feature type="transmembrane region" description="Helical" evidence="8">
    <location>
        <begin position="75"/>
        <end position="94"/>
    </location>
</feature>
<dbReference type="RefSeq" id="WP_377821781.1">
    <property type="nucleotide sequence ID" value="NZ_JBHSWJ010000002.1"/>
</dbReference>
<feature type="transmembrane region" description="Helical" evidence="8">
    <location>
        <begin position="43"/>
        <end position="63"/>
    </location>
</feature>
<evidence type="ECO:0000256" key="8">
    <source>
        <dbReference type="SAM" id="Phobius"/>
    </source>
</evidence>
<dbReference type="InterPro" id="IPR001958">
    <property type="entry name" value="Tet-R_TetA/multi-R_MdtG-like"/>
</dbReference>
<comment type="similarity">
    <text evidence="2">Belongs to the major facilitator superfamily. TCR/Tet family.</text>
</comment>
<keyword evidence="5 8" id="KW-0812">Transmembrane</keyword>
<dbReference type="InterPro" id="IPR005829">
    <property type="entry name" value="Sugar_transporter_CS"/>
</dbReference>
<feature type="transmembrane region" description="Helical" evidence="8">
    <location>
        <begin position="100"/>
        <end position="124"/>
    </location>
</feature>
<sequence length="401" mass="40372">MKVTAIPRAIWVLLVANLVIALGYGLVAPALPGFARSFDVTRAAATVVVSSFALMRLVSAPISGRLVTRLGERRVYLTGLAIVSVSTFACAFARTYWQLLVLRAAGGLGSAMFSVSALALLLRLAPPDLRGRTSGLFSAGFLVGSITGPLIGAALVGYGLRMPFVVYAVALVVASLVVATQLRGVGGRPGTTDTAGSTLAPALSFLATLRDPTYRAIITSSFTQGFASMGVRVALVPLFVTDATGLGKSAGWSGVVLAVYAGGNVVAIALAGRLSDQIGRRPLMLGGLALMAAGTLPLGYSNGLVAVCALSVVAGAGSGLFAPTHQAALGDLVAARAPGGTALAAFPMAGDIGGVCGPVIAGFIADRVGYGPAFALSGVVALVAIAFWVQARETAPQVTSV</sequence>